<dbReference type="EC" id="2.3.1.179" evidence="3 11"/>
<dbReference type="Pfam" id="PF00109">
    <property type="entry name" value="ketoacyl-synt"/>
    <property type="match status" value="1"/>
</dbReference>
<reference evidence="15 16" key="1">
    <citation type="submission" date="2016-12" db="EMBL/GenBank/DDBJ databases">
        <title>Isolation and genomic insights into novel planktonic Zetaproteobacteria from stratified waters of the Chesapeake Bay.</title>
        <authorList>
            <person name="McAllister S.M."/>
            <person name="Kato S."/>
            <person name="Chan C.S."/>
            <person name="Chiu B.K."/>
            <person name="Field E.K."/>
        </authorList>
    </citation>
    <scope>NUCLEOTIDE SEQUENCE [LARGE SCALE GENOMIC DNA]</scope>
    <source>
        <strain evidence="15 16">CP-8</strain>
    </source>
</reference>
<dbReference type="NCBIfam" id="NF004970">
    <property type="entry name" value="PRK06333.1"/>
    <property type="match status" value="1"/>
</dbReference>
<keyword evidence="10 11" id="KW-0012">Acyltransferase</keyword>
<evidence type="ECO:0000256" key="7">
    <source>
        <dbReference type="ARBA" id="ARBA00022832"/>
    </source>
</evidence>
<evidence type="ECO:0000256" key="3">
    <source>
        <dbReference type="ARBA" id="ARBA00012356"/>
    </source>
</evidence>
<evidence type="ECO:0000256" key="11">
    <source>
        <dbReference type="PIRNR" id="PIRNR000447"/>
    </source>
</evidence>
<evidence type="ECO:0000256" key="9">
    <source>
        <dbReference type="ARBA" id="ARBA00023160"/>
    </source>
</evidence>
<comment type="catalytic activity">
    <reaction evidence="11">
        <text>a fatty acyl-[ACP] + malonyl-[ACP] + H(+) = a 3-oxoacyl-[ACP] + holo-[ACP] + CO2</text>
        <dbReference type="Rhea" id="RHEA:22836"/>
        <dbReference type="Rhea" id="RHEA-COMP:9623"/>
        <dbReference type="Rhea" id="RHEA-COMP:9685"/>
        <dbReference type="Rhea" id="RHEA-COMP:9916"/>
        <dbReference type="Rhea" id="RHEA-COMP:14125"/>
        <dbReference type="ChEBI" id="CHEBI:15378"/>
        <dbReference type="ChEBI" id="CHEBI:16526"/>
        <dbReference type="ChEBI" id="CHEBI:64479"/>
        <dbReference type="ChEBI" id="CHEBI:78449"/>
        <dbReference type="ChEBI" id="CHEBI:78776"/>
        <dbReference type="ChEBI" id="CHEBI:138651"/>
    </reaction>
</comment>
<dbReference type="EMBL" id="CP018800">
    <property type="protein sequence ID" value="ATX82322.1"/>
    <property type="molecule type" value="Genomic_DNA"/>
</dbReference>
<dbReference type="Gene3D" id="3.40.47.10">
    <property type="match status" value="1"/>
</dbReference>
<evidence type="ECO:0000313" key="16">
    <source>
        <dbReference type="Proteomes" id="UP000231637"/>
    </source>
</evidence>
<dbReference type="InterPro" id="IPR014031">
    <property type="entry name" value="Ketoacyl_synth_C"/>
</dbReference>
<dbReference type="PROSITE" id="PS52004">
    <property type="entry name" value="KS3_2"/>
    <property type="match status" value="1"/>
</dbReference>
<dbReference type="OrthoDB" id="5288344at2"/>
<dbReference type="AlphaFoldDB" id="A0A2K8L5D5"/>
<feature type="domain" description="Ketosynthase family 3 (KS3)" evidence="14">
    <location>
        <begin position="2"/>
        <end position="412"/>
    </location>
</feature>
<accession>A0A2K8L5D5</accession>
<dbReference type="Pfam" id="PF02801">
    <property type="entry name" value="Ketoacyl-synt_C"/>
    <property type="match status" value="1"/>
</dbReference>
<keyword evidence="9 11" id="KW-0275">Fatty acid biosynthesis</keyword>
<dbReference type="SMART" id="SM00825">
    <property type="entry name" value="PKS_KS"/>
    <property type="match status" value="1"/>
</dbReference>
<protein>
    <recommendedName>
        <fullName evidence="4 11">3-oxoacyl-[acyl-carrier-protein] synthase 2</fullName>
        <ecNumber evidence="3 11">2.3.1.179</ecNumber>
    </recommendedName>
</protein>
<evidence type="ECO:0000256" key="4">
    <source>
        <dbReference type="ARBA" id="ARBA00014657"/>
    </source>
</evidence>
<keyword evidence="16" id="KW-1185">Reference proteome</keyword>
<comment type="catalytic activity">
    <reaction evidence="11">
        <text>(9Z)-hexadecenoyl-[ACP] + malonyl-[ACP] + H(+) = 3-oxo-(11Z)-octadecenoyl-[ACP] + holo-[ACP] + CO2</text>
        <dbReference type="Rhea" id="RHEA:55040"/>
        <dbReference type="Rhea" id="RHEA-COMP:9623"/>
        <dbReference type="Rhea" id="RHEA-COMP:9685"/>
        <dbReference type="Rhea" id="RHEA-COMP:10800"/>
        <dbReference type="Rhea" id="RHEA-COMP:14074"/>
        <dbReference type="ChEBI" id="CHEBI:15378"/>
        <dbReference type="ChEBI" id="CHEBI:16526"/>
        <dbReference type="ChEBI" id="CHEBI:64479"/>
        <dbReference type="ChEBI" id="CHEBI:78449"/>
        <dbReference type="ChEBI" id="CHEBI:83989"/>
        <dbReference type="ChEBI" id="CHEBI:138538"/>
        <dbReference type="EC" id="2.3.1.179"/>
    </reaction>
</comment>
<evidence type="ECO:0000256" key="8">
    <source>
        <dbReference type="ARBA" id="ARBA00023098"/>
    </source>
</evidence>
<feature type="active site" description="For beta-ketoacyl synthase activity" evidence="12">
    <location>
        <position position="165"/>
    </location>
</feature>
<dbReference type="KEGG" id="mfn:Ga0123462_1459"/>
<evidence type="ECO:0000259" key="14">
    <source>
        <dbReference type="PROSITE" id="PS52004"/>
    </source>
</evidence>
<dbReference type="InterPro" id="IPR018201">
    <property type="entry name" value="Ketoacyl_synth_AS"/>
</dbReference>
<keyword evidence="6 11" id="KW-0808">Transferase</keyword>
<comment type="pathway">
    <text evidence="1 11">Lipid metabolism; fatty acid biosynthesis.</text>
</comment>
<evidence type="ECO:0000256" key="2">
    <source>
        <dbReference type="ARBA" id="ARBA00008467"/>
    </source>
</evidence>
<dbReference type="GO" id="GO:0004315">
    <property type="term" value="F:3-oxoacyl-[acyl-carrier-protein] synthase activity"/>
    <property type="evidence" value="ECO:0007669"/>
    <property type="project" value="UniProtKB-UniRule"/>
</dbReference>
<dbReference type="InterPro" id="IPR000794">
    <property type="entry name" value="Beta-ketoacyl_synthase"/>
</dbReference>
<evidence type="ECO:0000256" key="13">
    <source>
        <dbReference type="RuleBase" id="RU003694"/>
    </source>
</evidence>
<dbReference type="InterPro" id="IPR020841">
    <property type="entry name" value="PKS_Beta-ketoAc_synthase_dom"/>
</dbReference>
<evidence type="ECO:0000256" key="1">
    <source>
        <dbReference type="ARBA" id="ARBA00005194"/>
    </source>
</evidence>
<dbReference type="Proteomes" id="UP000231637">
    <property type="component" value="Chromosome"/>
</dbReference>
<dbReference type="InterPro" id="IPR016039">
    <property type="entry name" value="Thiolase-like"/>
</dbReference>
<dbReference type="InterPro" id="IPR014030">
    <property type="entry name" value="Ketoacyl_synth_N"/>
</dbReference>
<comment type="function">
    <text evidence="11">Involved in the type II fatty acid elongation cycle. Catalyzes the elongation of a wide range of acyl-ACP by the addition of two carbons from malonyl-ACP to an acyl acceptor. Can efficiently catalyze the conversion of palmitoleoyl-ACP (cis-hexadec-9-enoyl-ACP) to cis-vaccenoyl-ACP (cis-octadec-11-enoyl-ACP), an essential step in the thermal regulation of fatty acid composition.</text>
</comment>
<dbReference type="FunFam" id="3.40.47.10:FF:000009">
    <property type="entry name" value="3-oxoacyl-[acyl-carrier-protein] synthase 2"/>
    <property type="match status" value="1"/>
</dbReference>
<evidence type="ECO:0000313" key="15">
    <source>
        <dbReference type="EMBL" id="ATX82322.1"/>
    </source>
</evidence>
<organism evidence="15 16">
    <name type="scientific">Mariprofundus ferrinatatus</name>
    <dbReference type="NCBI Taxonomy" id="1921087"/>
    <lineage>
        <taxon>Bacteria</taxon>
        <taxon>Pseudomonadati</taxon>
        <taxon>Pseudomonadota</taxon>
        <taxon>Candidatius Mariprofundia</taxon>
        <taxon>Mariprofundales</taxon>
        <taxon>Mariprofundaceae</taxon>
        <taxon>Mariprofundus</taxon>
    </lineage>
</organism>
<evidence type="ECO:0000256" key="12">
    <source>
        <dbReference type="PIRSR" id="PIRSR000447-1"/>
    </source>
</evidence>
<sequence length="414" mass="43002">MTRRVVVTGVGLVTPLGTGTDVTWENLKAGKSGIRRISHFDAEATGMACTIAGEVPDFNVEDFINRKDARKMDKFIQFGVAASLMALEQSGLTIDETNAERVGVAVGAGMGGLVSIENTMRAYEAGGARKISPFFIPQTIINMTSGWVSMLTGAKGPNTAAVTACATGTHAVGDAFEIIARGDADAMVAGGTEAVVCELAIGGFSAARALSTRNDEPERASRPWDKDRDGFVMGEGAGVLVLEELESAKARGAVILAEVIGYGMSGDAYHMTSPSPGGEGGGRCMKAAMQRAGINPEDVDYINAHGTSTPAGDVAETQGIKSVFGDHARKLMVSSSKSMTGHLLGAAGGIEAAFSVLAVHNGVVPPTINLDNQDPECDLDYVPHEARDANIKVAISNSFGFGGTNATVIVRKFD</sequence>
<name>A0A2K8L5D5_9PROT</name>
<dbReference type="InterPro" id="IPR017568">
    <property type="entry name" value="3-oxoacyl-ACP_synth-2"/>
</dbReference>
<dbReference type="UniPathway" id="UPA00094"/>
<keyword evidence="8" id="KW-0443">Lipid metabolism</keyword>
<dbReference type="PANTHER" id="PTHR11712:SF336">
    <property type="entry name" value="3-OXOACYL-[ACYL-CARRIER-PROTEIN] SYNTHASE, MITOCHONDRIAL"/>
    <property type="match status" value="1"/>
</dbReference>
<dbReference type="SUPFAM" id="SSF53901">
    <property type="entry name" value="Thiolase-like"/>
    <property type="match status" value="2"/>
</dbReference>
<dbReference type="PIRSF" id="PIRSF000447">
    <property type="entry name" value="KAS_II"/>
    <property type="match status" value="1"/>
</dbReference>
<dbReference type="PROSITE" id="PS00606">
    <property type="entry name" value="KS3_1"/>
    <property type="match status" value="1"/>
</dbReference>
<gene>
    <name evidence="15" type="ORF">Ga0123462_1459</name>
</gene>
<comment type="similarity">
    <text evidence="2 11 13">Belongs to the thiolase-like superfamily. Beta-ketoacyl-ACP synthases family.</text>
</comment>
<evidence type="ECO:0000256" key="5">
    <source>
        <dbReference type="ARBA" id="ARBA00022516"/>
    </source>
</evidence>
<dbReference type="NCBIfam" id="TIGR03150">
    <property type="entry name" value="fabF"/>
    <property type="match status" value="1"/>
</dbReference>
<dbReference type="NCBIfam" id="NF005589">
    <property type="entry name" value="PRK07314.1"/>
    <property type="match status" value="1"/>
</dbReference>
<dbReference type="CDD" id="cd00834">
    <property type="entry name" value="KAS_I_II"/>
    <property type="match status" value="1"/>
</dbReference>
<evidence type="ECO:0000256" key="6">
    <source>
        <dbReference type="ARBA" id="ARBA00022679"/>
    </source>
</evidence>
<dbReference type="PANTHER" id="PTHR11712">
    <property type="entry name" value="POLYKETIDE SYNTHASE-RELATED"/>
    <property type="match status" value="1"/>
</dbReference>
<keyword evidence="5 11" id="KW-0444">Lipid biosynthesis</keyword>
<keyword evidence="7" id="KW-0276">Fatty acid metabolism</keyword>
<dbReference type="GO" id="GO:0005829">
    <property type="term" value="C:cytosol"/>
    <property type="evidence" value="ECO:0007669"/>
    <property type="project" value="TreeGrafter"/>
</dbReference>
<dbReference type="RefSeq" id="WP_100265685.1">
    <property type="nucleotide sequence ID" value="NZ_CP018800.1"/>
</dbReference>
<dbReference type="GO" id="GO:0006633">
    <property type="term" value="P:fatty acid biosynthetic process"/>
    <property type="evidence" value="ECO:0007669"/>
    <property type="project" value="UniProtKB-UniRule"/>
</dbReference>
<evidence type="ECO:0000256" key="10">
    <source>
        <dbReference type="ARBA" id="ARBA00023315"/>
    </source>
</evidence>
<proteinExistence type="inferred from homology"/>